<dbReference type="Gene3D" id="2.20.25.30">
    <property type="match status" value="1"/>
</dbReference>
<dbReference type="PANTHER" id="PTHR10768:SF0">
    <property type="entry name" value="RIBOSOMAL PROTEIN L37"/>
    <property type="match status" value="1"/>
</dbReference>
<evidence type="ECO:0000256" key="4">
    <source>
        <dbReference type="ARBA" id="ARBA00022730"/>
    </source>
</evidence>
<accession>A0A8S1HTZ9</accession>
<keyword evidence="4" id="KW-0699">rRNA-binding</keyword>
<evidence type="ECO:0000256" key="2">
    <source>
        <dbReference type="ARBA" id="ARBA00009805"/>
    </source>
</evidence>
<evidence type="ECO:0008006" key="12">
    <source>
        <dbReference type="Google" id="ProtNLM"/>
    </source>
</evidence>
<dbReference type="OrthoDB" id="10259236at2759"/>
<reference evidence="10" key="1">
    <citation type="submission" date="2020-10" db="EMBL/GenBank/DDBJ databases">
        <authorList>
            <person name="Kikuchi T."/>
        </authorList>
    </citation>
    <scope>NUCLEOTIDE SEQUENCE</scope>
    <source>
        <strain evidence="10">NKZ352</strain>
    </source>
</reference>
<dbReference type="GO" id="GO:0022625">
    <property type="term" value="C:cytosolic large ribosomal subunit"/>
    <property type="evidence" value="ECO:0007669"/>
    <property type="project" value="TreeGrafter"/>
</dbReference>
<dbReference type="Pfam" id="PF01907">
    <property type="entry name" value="Ribosomal_L37e"/>
    <property type="match status" value="1"/>
</dbReference>
<dbReference type="InterPro" id="IPR011332">
    <property type="entry name" value="Ribosomal_zn-bd"/>
</dbReference>
<dbReference type="SUPFAM" id="SSF57829">
    <property type="entry name" value="Zn-binding ribosomal proteins"/>
    <property type="match status" value="1"/>
</dbReference>
<keyword evidence="5" id="KW-0863">Zinc-finger</keyword>
<sequence>MNREVDTSSYRVATFEKANRREVIGGRLYATGYHLYGTWVGGRCKYIPGSIQIPIRYYPGTIEIVPGRIQMTTDYDSPIDFSCYPMTKGTQAFGKKHVKSHTLCKRCGRSSFHIQKKRCASCGYPDAKKRTYNWGAKSIRRRTTGTGRMKHLKIVQRRFRNGFREGTTPKAKAAPAS</sequence>
<proteinExistence type="inferred from homology"/>
<protein>
    <recommendedName>
        <fullName evidence="12">Ribosomal protein L37</fullName>
    </recommendedName>
</protein>
<evidence type="ECO:0000256" key="7">
    <source>
        <dbReference type="ARBA" id="ARBA00022884"/>
    </source>
</evidence>
<dbReference type="InterPro" id="IPR011331">
    <property type="entry name" value="Ribosomal_eL37/eL43"/>
</dbReference>
<dbReference type="PANTHER" id="PTHR10768">
    <property type="entry name" value="60S RIBOSOMAL PROTEIN L37"/>
    <property type="match status" value="1"/>
</dbReference>
<evidence type="ECO:0000256" key="9">
    <source>
        <dbReference type="ARBA" id="ARBA00023274"/>
    </source>
</evidence>
<keyword evidence="11" id="KW-1185">Reference proteome</keyword>
<organism evidence="10 11">
    <name type="scientific">Caenorhabditis auriculariae</name>
    <dbReference type="NCBI Taxonomy" id="2777116"/>
    <lineage>
        <taxon>Eukaryota</taxon>
        <taxon>Metazoa</taxon>
        <taxon>Ecdysozoa</taxon>
        <taxon>Nematoda</taxon>
        <taxon>Chromadorea</taxon>
        <taxon>Rhabditida</taxon>
        <taxon>Rhabditina</taxon>
        <taxon>Rhabditomorpha</taxon>
        <taxon>Rhabditoidea</taxon>
        <taxon>Rhabditidae</taxon>
        <taxon>Peloderinae</taxon>
        <taxon>Caenorhabditis</taxon>
    </lineage>
</organism>
<evidence type="ECO:0000256" key="6">
    <source>
        <dbReference type="ARBA" id="ARBA00022833"/>
    </source>
</evidence>
<dbReference type="GO" id="GO:0006412">
    <property type="term" value="P:translation"/>
    <property type="evidence" value="ECO:0007669"/>
    <property type="project" value="InterPro"/>
</dbReference>
<name>A0A8S1HTZ9_9PELO</name>
<dbReference type="InterPro" id="IPR018267">
    <property type="entry name" value="Ribosomal_eL37_CS"/>
</dbReference>
<keyword evidence="8" id="KW-0689">Ribosomal protein</keyword>
<evidence type="ECO:0000256" key="3">
    <source>
        <dbReference type="ARBA" id="ARBA00022723"/>
    </source>
</evidence>
<keyword evidence="7" id="KW-0694">RNA-binding</keyword>
<keyword evidence="3" id="KW-0479">Metal-binding</keyword>
<evidence type="ECO:0000256" key="1">
    <source>
        <dbReference type="ARBA" id="ARBA00003058"/>
    </source>
</evidence>
<comment type="similarity">
    <text evidence="2">Belongs to the eukaryotic ribosomal protein eL37 family.</text>
</comment>
<dbReference type="FunFam" id="2.20.25.30:FF:000001">
    <property type="entry name" value="Ribosomal protein L37"/>
    <property type="match status" value="1"/>
</dbReference>
<dbReference type="EMBL" id="CAJGYM010000138">
    <property type="protein sequence ID" value="CAD6198768.1"/>
    <property type="molecule type" value="Genomic_DNA"/>
</dbReference>
<gene>
    <name evidence="10" type="ORF">CAUJ_LOCUS14674</name>
</gene>
<evidence type="ECO:0000256" key="8">
    <source>
        <dbReference type="ARBA" id="ARBA00022980"/>
    </source>
</evidence>
<dbReference type="InterPro" id="IPR001569">
    <property type="entry name" value="Ribosomal_eL37"/>
</dbReference>
<dbReference type="GO" id="GO:0019843">
    <property type="term" value="F:rRNA binding"/>
    <property type="evidence" value="ECO:0007669"/>
    <property type="project" value="UniProtKB-KW"/>
</dbReference>
<keyword evidence="6" id="KW-0862">Zinc</keyword>
<evidence type="ECO:0000313" key="10">
    <source>
        <dbReference type="EMBL" id="CAD6198768.1"/>
    </source>
</evidence>
<comment type="caution">
    <text evidence="10">The sequence shown here is derived from an EMBL/GenBank/DDBJ whole genome shotgun (WGS) entry which is preliminary data.</text>
</comment>
<comment type="function">
    <text evidence="1">Binds to the 23S rRNA.</text>
</comment>
<dbReference type="GO" id="GO:0008270">
    <property type="term" value="F:zinc ion binding"/>
    <property type="evidence" value="ECO:0007669"/>
    <property type="project" value="UniProtKB-KW"/>
</dbReference>
<evidence type="ECO:0000256" key="5">
    <source>
        <dbReference type="ARBA" id="ARBA00022771"/>
    </source>
</evidence>
<dbReference type="AlphaFoldDB" id="A0A8S1HTZ9"/>
<evidence type="ECO:0000313" key="11">
    <source>
        <dbReference type="Proteomes" id="UP000835052"/>
    </source>
</evidence>
<dbReference type="GO" id="GO:0003735">
    <property type="term" value="F:structural constituent of ribosome"/>
    <property type="evidence" value="ECO:0007669"/>
    <property type="project" value="InterPro"/>
</dbReference>
<dbReference type="PROSITE" id="PS01077">
    <property type="entry name" value="RIBOSOMAL_L37E"/>
    <property type="match status" value="1"/>
</dbReference>
<keyword evidence="9" id="KW-0687">Ribonucleoprotein</keyword>
<dbReference type="Proteomes" id="UP000835052">
    <property type="component" value="Unassembled WGS sequence"/>
</dbReference>